<evidence type="ECO:0000256" key="2">
    <source>
        <dbReference type="ARBA" id="ARBA00023163"/>
    </source>
</evidence>
<dbReference type="Proteomes" id="UP000033536">
    <property type="component" value="Unassembled WGS sequence"/>
</dbReference>
<organism evidence="4 5">
    <name type="scientific">Listeria seeligeri</name>
    <dbReference type="NCBI Taxonomy" id="1640"/>
    <lineage>
        <taxon>Bacteria</taxon>
        <taxon>Bacillati</taxon>
        <taxon>Bacillota</taxon>
        <taxon>Bacilli</taxon>
        <taxon>Bacillales</taxon>
        <taxon>Listeriaceae</taxon>
        <taxon>Listeria</taxon>
    </lineage>
</organism>
<feature type="domain" description="HTH merR-type" evidence="3">
    <location>
        <begin position="1"/>
        <end position="17"/>
    </location>
</feature>
<dbReference type="RefSeq" id="WP_003746957.1">
    <property type="nucleotide sequence ID" value="NZ_CP124268.1"/>
</dbReference>
<dbReference type="InterPro" id="IPR000551">
    <property type="entry name" value="MerR-type_HTH_dom"/>
</dbReference>
<keyword evidence="5" id="KW-1185">Reference proteome</keyword>
<evidence type="ECO:0000313" key="4">
    <source>
        <dbReference type="EMBL" id="KKD45405.1"/>
    </source>
</evidence>
<reference evidence="4 5" key="1">
    <citation type="submission" date="2015-02" db="EMBL/GenBank/DDBJ databases">
        <title>Sequencing of Listeria spp. dairy environmental strains.</title>
        <authorList>
            <person name="Muhterem-Uyar M."/>
            <person name="Wagner M."/>
            <person name="Schmitz-Esser S."/>
            <person name="Stessl B."/>
        </authorList>
    </citation>
    <scope>NUCLEOTIDE SEQUENCE [LARGE SCALE GENOMIC DNA]</scope>
    <source>
        <strain evidence="4 5">7KSM</strain>
    </source>
</reference>
<sequence length="90" mass="10367">MKYAGFTLKEINELLSLNDNSIPEQDCIERTNNLLLNKKAEILLKIENYKKVVELIDLMQPIATAETSEENSVELDNLINTIFNNKIKEK</sequence>
<accession>A0ABR5E6G8</accession>
<dbReference type="SUPFAM" id="SSF46955">
    <property type="entry name" value="Putative DNA-binding domain"/>
    <property type="match status" value="1"/>
</dbReference>
<dbReference type="Gene3D" id="1.10.1660.10">
    <property type="match status" value="1"/>
</dbReference>
<dbReference type="PROSITE" id="PS50937">
    <property type="entry name" value="HTH_MERR_2"/>
    <property type="match status" value="1"/>
</dbReference>
<dbReference type="EMBL" id="JYOM01000014">
    <property type="protein sequence ID" value="KKD45405.1"/>
    <property type="molecule type" value="Genomic_DNA"/>
</dbReference>
<comment type="caution">
    <text evidence="4">The sequence shown here is derived from an EMBL/GenBank/DDBJ whole genome shotgun (WGS) entry which is preliminary data.</text>
</comment>
<keyword evidence="1" id="KW-0805">Transcription regulation</keyword>
<proteinExistence type="predicted"/>
<evidence type="ECO:0000256" key="1">
    <source>
        <dbReference type="ARBA" id="ARBA00023015"/>
    </source>
</evidence>
<evidence type="ECO:0000313" key="5">
    <source>
        <dbReference type="Proteomes" id="UP000033536"/>
    </source>
</evidence>
<evidence type="ECO:0000259" key="3">
    <source>
        <dbReference type="PROSITE" id="PS50937"/>
    </source>
</evidence>
<protein>
    <submittedName>
        <fullName evidence="4">MarR family transcriptional regulator</fullName>
    </submittedName>
</protein>
<dbReference type="InterPro" id="IPR009061">
    <property type="entry name" value="DNA-bd_dom_put_sf"/>
</dbReference>
<dbReference type="Pfam" id="PF09278">
    <property type="entry name" value="MerR-DNA-bind"/>
    <property type="match status" value="1"/>
</dbReference>
<keyword evidence="2" id="KW-0804">Transcription</keyword>
<dbReference type="InterPro" id="IPR015358">
    <property type="entry name" value="Tscrpt_reg_MerR_DNA-bd"/>
</dbReference>
<name>A0ABR5E6G8_LISSE</name>
<gene>
    <name evidence="4" type="ORF">UQ68_09030</name>
</gene>